<dbReference type="RefSeq" id="WP_145243892.1">
    <property type="nucleotide sequence ID" value="NZ_CP036273.1"/>
</dbReference>
<dbReference type="AlphaFoldDB" id="A0A517Y1N7"/>
<dbReference type="Pfam" id="PF00158">
    <property type="entry name" value="Sigma54_activat"/>
    <property type="match status" value="1"/>
</dbReference>
<dbReference type="FunFam" id="3.40.50.300:FF:000006">
    <property type="entry name" value="DNA-binding transcriptional regulator NtrC"/>
    <property type="match status" value="1"/>
</dbReference>
<keyword evidence="3" id="KW-0805">Transcription regulation</keyword>
<keyword evidence="5" id="KW-0804">Transcription</keyword>
<organism evidence="7 8">
    <name type="scientific">Urbifossiella limnaea</name>
    <dbReference type="NCBI Taxonomy" id="2528023"/>
    <lineage>
        <taxon>Bacteria</taxon>
        <taxon>Pseudomonadati</taxon>
        <taxon>Planctomycetota</taxon>
        <taxon>Planctomycetia</taxon>
        <taxon>Gemmatales</taxon>
        <taxon>Gemmataceae</taxon>
        <taxon>Urbifossiella</taxon>
    </lineage>
</organism>
<evidence type="ECO:0000256" key="1">
    <source>
        <dbReference type="ARBA" id="ARBA00022741"/>
    </source>
</evidence>
<dbReference type="PRINTS" id="PR01590">
    <property type="entry name" value="HTHFIS"/>
</dbReference>
<dbReference type="Gene3D" id="1.10.10.60">
    <property type="entry name" value="Homeodomain-like"/>
    <property type="match status" value="1"/>
</dbReference>
<proteinExistence type="predicted"/>
<dbReference type="GO" id="GO:0006355">
    <property type="term" value="P:regulation of DNA-templated transcription"/>
    <property type="evidence" value="ECO:0007669"/>
    <property type="project" value="InterPro"/>
</dbReference>
<dbReference type="GO" id="GO:0005524">
    <property type="term" value="F:ATP binding"/>
    <property type="evidence" value="ECO:0007669"/>
    <property type="project" value="UniProtKB-KW"/>
</dbReference>
<evidence type="ECO:0000256" key="5">
    <source>
        <dbReference type="ARBA" id="ARBA00023163"/>
    </source>
</evidence>
<dbReference type="InterPro" id="IPR002078">
    <property type="entry name" value="Sigma_54_int"/>
</dbReference>
<dbReference type="KEGG" id="uli:ETAA1_56680"/>
<dbReference type="GO" id="GO:0043565">
    <property type="term" value="F:sequence-specific DNA binding"/>
    <property type="evidence" value="ECO:0007669"/>
    <property type="project" value="InterPro"/>
</dbReference>
<dbReference type="Pfam" id="PF02954">
    <property type="entry name" value="HTH_8"/>
    <property type="match status" value="1"/>
</dbReference>
<dbReference type="PROSITE" id="PS00688">
    <property type="entry name" value="SIGMA54_INTERACT_3"/>
    <property type="match status" value="1"/>
</dbReference>
<dbReference type="Pfam" id="PF25601">
    <property type="entry name" value="AAA_lid_14"/>
    <property type="match status" value="1"/>
</dbReference>
<protein>
    <submittedName>
        <fullName evidence="7">Transcriptional regulatory protein ZraR</fullName>
    </submittedName>
</protein>
<name>A0A517Y1N7_9BACT</name>
<keyword evidence="4" id="KW-0238">DNA-binding</keyword>
<dbReference type="SUPFAM" id="SSF52172">
    <property type="entry name" value="CheY-like"/>
    <property type="match status" value="1"/>
</dbReference>
<dbReference type="InterPro" id="IPR027417">
    <property type="entry name" value="P-loop_NTPase"/>
</dbReference>
<evidence type="ECO:0000259" key="6">
    <source>
        <dbReference type="PROSITE" id="PS50045"/>
    </source>
</evidence>
<sequence length="451" mass="48608">MDAPPDRGRVRVLLVAPTRAVRDALAGDPHLAVTETADPGDARARLAAGGFDLVLAHAATDGVALAHAAHVRRRPVPAAVVADAPDVRTAVAAVRAGAADFFVLPDDAEKLRAFAAAVAATAGADPFRGIVSRHPKMLELFELIRDVGPTAATVLIQGETGTGKEEAARAVHAASTGRGGPFVAVHCAAIPETLLESELFGHEKGAFTGADRQRVGKFELADGGTLFLDEIGDVPPLMQVKLLRVLQERRFERVGGTESVRVDVRVVAATNQSLRKLVRAGRFREDLYYRLNVVRLDLPPLRARAEDIPALVEHFCRKYARPNAPPKAASPAALDQLARYPWPGNVRELENAVERACVVHAGATIEPAHLPPEVTRAATGPVPVRVDLAKPLKDVLRDVTARIEKRYIRRALRKTRGHVGRAAKLCGYCRRSLTAKIAEYHIDRRAFAGSR</sequence>
<accession>A0A517Y1N7</accession>
<dbReference type="Gene3D" id="1.10.8.60">
    <property type="match status" value="1"/>
</dbReference>
<evidence type="ECO:0000313" key="8">
    <source>
        <dbReference type="Proteomes" id="UP000319576"/>
    </source>
</evidence>
<dbReference type="PANTHER" id="PTHR32071">
    <property type="entry name" value="TRANSCRIPTIONAL REGULATORY PROTEIN"/>
    <property type="match status" value="1"/>
</dbReference>
<dbReference type="InterPro" id="IPR058031">
    <property type="entry name" value="AAA_lid_NorR"/>
</dbReference>
<dbReference type="InterPro" id="IPR003593">
    <property type="entry name" value="AAA+_ATPase"/>
</dbReference>
<feature type="domain" description="Sigma-54 factor interaction" evidence="6">
    <location>
        <begin position="130"/>
        <end position="358"/>
    </location>
</feature>
<evidence type="ECO:0000256" key="3">
    <source>
        <dbReference type="ARBA" id="ARBA00023015"/>
    </source>
</evidence>
<dbReference type="InterPro" id="IPR002197">
    <property type="entry name" value="HTH_Fis"/>
</dbReference>
<dbReference type="InterPro" id="IPR025944">
    <property type="entry name" value="Sigma_54_int_dom_CS"/>
</dbReference>
<keyword evidence="1" id="KW-0547">Nucleotide-binding</keyword>
<reference evidence="7 8" key="1">
    <citation type="submission" date="2019-02" db="EMBL/GenBank/DDBJ databases">
        <title>Deep-cultivation of Planctomycetes and their phenomic and genomic characterization uncovers novel biology.</title>
        <authorList>
            <person name="Wiegand S."/>
            <person name="Jogler M."/>
            <person name="Boedeker C."/>
            <person name="Pinto D."/>
            <person name="Vollmers J."/>
            <person name="Rivas-Marin E."/>
            <person name="Kohn T."/>
            <person name="Peeters S.H."/>
            <person name="Heuer A."/>
            <person name="Rast P."/>
            <person name="Oberbeckmann S."/>
            <person name="Bunk B."/>
            <person name="Jeske O."/>
            <person name="Meyerdierks A."/>
            <person name="Storesund J.E."/>
            <person name="Kallscheuer N."/>
            <person name="Luecker S."/>
            <person name="Lage O.M."/>
            <person name="Pohl T."/>
            <person name="Merkel B.J."/>
            <person name="Hornburger P."/>
            <person name="Mueller R.-W."/>
            <person name="Bruemmer F."/>
            <person name="Labrenz M."/>
            <person name="Spormann A.M."/>
            <person name="Op den Camp H."/>
            <person name="Overmann J."/>
            <person name="Amann R."/>
            <person name="Jetten M.S.M."/>
            <person name="Mascher T."/>
            <person name="Medema M.H."/>
            <person name="Devos D.P."/>
            <person name="Kaster A.-K."/>
            <person name="Ovreas L."/>
            <person name="Rohde M."/>
            <person name="Galperin M.Y."/>
            <person name="Jogler C."/>
        </authorList>
    </citation>
    <scope>NUCLEOTIDE SEQUENCE [LARGE SCALE GENOMIC DNA]</scope>
    <source>
        <strain evidence="7 8">ETA_A1</strain>
    </source>
</reference>
<keyword evidence="2" id="KW-0067">ATP-binding</keyword>
<gene>
    <name evidence="7" type="primary">zraR_9</name>
    <name evidence="7" type="ORF">ETAA1_56680</name>
</gene>
<evidence type="ECO:0000256" key="2">
    <source>
        <dbReference type="ARBA" id="ARBA00022840"/>
    </source>
</evidence>
<dbReference type="PROSITE" id="PS00676">
    <property type="entry name" value="SIGMA54_INTERACT_2"/>
    <property type="match status" value="1"/>
</dbReference>
<dbReference type="Proteomes" id="UP000319576">
    <property type="component" value="Chromosome"/>
</dbReference>
<dbReference type="Gene3D" id="3.40.50.2300">
    <property type="match status" value="1"/>
</dbReference>
<dbReference type="CDD" id="cd00009">
    <property type="entry name" value="AAA"/>
    <property type="match status" value="1"/>
</dbReference>
<dbReference type="SMART" id="SM00382">
    <property type="entry name" value="AAA"/>
    <property type="match status" value="1"/>
</dbReference>
<dbReference type="OrthoDB" id="9807827at2"/>
<dbReference type="EMBL" id="CP036273">
    <property type="protein sequence ID" value="QDU23663.1"/>
    <property type="molecule type" value="Genomic_DNA"/>
</dbReference>
<dbReference type="InterPro" id="IPR011006">
    <property type="entry name" value="CheY-like_superfamily"/>
</dbReference>
<dbReference type="SUPFAM" id="SSF52540">
    <property type="entry name" value="P-loop containing nucleoside triphosphate hydrolases"/>
    <property type="match status" value="1"/>
</dbReference>
<evidence type="ECO:0000313" key="7">
    <source>
        <dbReference type="EMBL" id="QDU23663.1"/>
    </source>
</evidence>
<dbReference type="Gene3D" id="3.40.50.300">
    <property type="entry name" value="P-loop containing nucleotide triphosphate hydrolases"/>
    <property type="match status" value="1"/>
</dbReference>
<evidence type="ECO:0000256" key="4">
    <source>
        <dbReference type="ARBA" id="ARBA00023125"/>
    </source>
</evidence>
<dbReference type="PROSITE" id="PS50045">
    <property type="entry name" value="SIGMA54_INTERACT_4"/>
    <property type="match status" value="1"/>
</dbReference>
<dbReference type="InterPro" id="IPR025943">
    <property type="entry name" value="Sigma_54_int_dom_ATP-bd_2"/>
</dbReference>
<dbReference type="InterPro" id="IPR009057">
    <property type="entry name" value="Homeodomain-like_sf"/>
</dbReference>
<dbReference type="SUPFAM" id="SSF46689">
    <property type="entry name" value="Homeodomain-like"/>
    <property type="match status" value="1"/>
</dbReference>
<keyword evidence="8" id="KW-1185">Reference proteome</keyword>